<dbReference type="Gene3D" id="3.15.10.30">
    <property type="entry name" value="Haemolymph juvenile hormone binding protein"/>
    <property type="match status" value="1"/>
</dbReference>
<dbReference type="Proteomes" id="UP001307889">
    <property type="component" value="Chromosome 6"/>
</dbReference>
<organism evidence="1 2">
    <name type="scientific">Nesidiocoris tenuis</name>
    <dbReference type="NCBI Taxonomy" id="355587"/>
    <lineage>
        <taxon>Eukaryota</taxon>
        <taxon>Metazoa</taxon>
        <taxon>Ecdysozoa</taxon>
        <taxon>Arthropoda</taxon>
        <taxon>Hexapoda</taxon>
        <taxon>Insecta</taxon>
        <taxon>Pterygota</taxon>
        <taxon>Neoptera</taxon>
        <taxon>Paraneoptera</taxon>
        <taxon>Hemiptera</taxon>
        <taxon>Heteroptera</taxon>
        <taxon>Panheteroptera</taxon>
        <taxon>Cimicomorpha</taxon>
        <taxon>Miridae</taxon>
        <taxon>Dicyphina</taxon>
        <taxon>Nesidiocoris</taxon>
    </lineage>
</organism>
<proteinExistence type="predicted"/>
<dbReference type="PANTHER" id="PTHR11008:SF32">
    <property type="entry name" value="CIRCADIAN CLOCK-CONTROLLED PROTEIN DAYWAKE-RELATED"/>
    <property type="match status" value="1"/>
</dbReference>
<dbReference type="EMBL" id="AP028914">
    <property type="protein sequence ID" value="BES95607.1"/>
    <property type="molecule type" value="Genomic_DNA"/>
</dbReference>
<keyword evidence="2" id="KW-1185">Reference proteome</keyword>
<accession>A0ABN7ATR8</accession>
<dbReference type="InterPro" id="IPR038606">
    <property type="entry name" value="To_sf"/>
</dbReference>
<dbReference type="Pfam" id="PF06585">
    <property type="entry name" value="JHBP"/>
    <property type="match status" value="1"/>
</dbReference>
<evidence type="ECO:0008006" key="3">
    <source>
        <dbReference type="Google" id="ProtNLM"/>
    </source>
</evidence>
<name>A0ABN7ATR8_9HEMI</name>
<gene>
    <name evidence="1" type="ORF">NTJ_08416</name>
</gene>
<dbReference type="SMART" id="SM00700">
    <property type="entry name" value="JHBP"/>
    <property type="match status" value="1"/>
</dbReference>
<evidence type="ECO:0000313" key="1">
    <source>
        <dbReference type="EMBL" id="BES95607.1"/>
    </source>
</evidence>
<dbReference type="PANTHER" id="PTHR11008">
    <property type="entry name" value="PROTEIN TAKEOUT-LIKE PROTEIN"/>
    <property type="match status" value="1"/>
</dbReference>
<protein>
    <recommendedName>
        <fullName evidence="3">Protein takeout</fullName>
    </recommendedName>
</protein>
<evidence type="ECO:0000313" key="2">
    <source>
        <dbReference type="Proteomes" id="UP001307889"/>
    </source>
</evidence>
<reference evidence="1 2" key="1">
    <citation type="submission" date="2023-09" db="EMBL/GenBank/DDBJ databases">
        <title>Nesidiocoris tenuis whole genome shotgun sequence.</title>
        <authorList>
            <person name="Shibata T."/>
            <person name="Shimoda M."/>
            <person name="Kobayashi T."/>
            <person name="Uehara T."/>
        </authorList>
    </citation>
    <scope>NUCLEOTIDE SEQUENCE [LARGE SCALE GENOMIC DNA]</scope>
    <source>
        <strain evidence="1 2">Japan</strain>
    </source>
</reference>
<sequence>MCRVGLSQPTDDDSMILQDDRTAILAIAMVGALAQMSHQLKLPNYITACNRSDPHLNECVVKSGRAAIPKFLNGDTKYRVPRLDPLEIAELKVHQGSKALGLTLSLKDSKLTGLKHASFEKARTNLEGRHVEWDFFHPYITIVGKYDIHGQVLLLPVRGKGTANITLTNMKSIFKFNFALEKRTDGEEYMKVTNTSLDTDIGKAYFKFNNLFNGDRLLGETVNRFVNENWREVIQELGAPVIDSVSQVFEIILSRICELVPYRIVYPE</sequence>
<dbReference type="InterPro" id="IPR010562">
    <property type="entry name" value="Haemolymph_juvenile_hormone-bd"/>
</dbReference>